<gene>
    <name evidence="3" type="ORF">O181_070583</name>
</gene>
<evidence type="ECO:0000256" key="1">
    <source>
        <dbReference type="ARBA" id="ARBA00022884"/>
    </source>
</evidence>
<dbReference type="InterPro" id="IPR036397">
    <property type="entry name" value="RNaseH_sf"/>
</dbReference>
<dbReference type="PANTHER" id="PTHR35046">
    <property type="entry name" value="ZINC KNUCKLE (CCHC-TYPE) FAMILY PROTEIN"/>
    <property type="match status" value="1"/>
</dbReference>
<sequence length="151" mass="17450">MDWVTRIVPGGRENYNAVLFIVDRFSKSVRFLPYHKEDKAMETAFLFWNNFIVACAVPKIILSDRDGKFTSEIWTNLYDMLGTKLAFSTDYHPKTDGLAESIIVAMEELIRRLCAHGMEFNDHEGYTHDWVTCLPTIQLDYRTSQNTTTGN</sequence>
<dbReference type="SUPFAM" id="SSF53098">
    <property type="entry name" value="Ribonuclease H-like"/>
    <property type="match status" value="1"/>
</dbReference>
<dbReference type="AlphaFoldDB" id="A0A9Q3EZE0"/>
<evidence type="ECO:0000259" key="2">
    <source>
        <dbReference type="PROSITE" id="PS50994"/>
    </source>
</evidence>
<comment type="caution">
    <text evidence="3">The sequence shown here is derived from an EMBL/GenBank/DDBJ whole genome shotgun (WGS) entry which is preliminary data.</text>
</comment>
<dbReference type="Gene3D" id="3.30.420.10">
    <property type="entry name" value="Ribonuclease H-like superfamily/Ribonuclease H"/>
    <property type="match status" value="1"/>
</dbReference>
<dbReference type="GO" id="GO:0015074">
    <property type="term" value="P:DNA integration"/>
    <property type="evidence" value="ECO:0007669"/>
    <property type="project" value="InterPro"/>
</dbReference>
<dbReference type="OrthoDB" id="3240190at2759"/>
<dbReference type="PROSITE" id="PS50994">
    <property type="entry name" value="INTEGRASE"/>
    <property type="match status" value="1"/>
</dbReference>
<dbReference type="GO" id="GO:0003723">
    <property type="term" value="F:RNA binding"/>
    <property type="evidence" value="ECO:0007669"/>
    <property type="project" value="UniProtKB-KW"/>
</dbReference>
<organism evidence="3 4">
    <name type="scientific">Austropuccinia psidii MF-1</name>
    <dbReference type="NCBI Taxonomy" id="1389203"/>
    <lineage>
        <taxon>Eukaryota</taxon>
        <taxon>Fungi</taxon>
        <taxon>Dikarya</taxon>
        <taxon>Basidiomycota</taxon>
        <taxon>Pucciniomycotina</taxon>
        <taxon>Pucciniomycetes</taxon>
        <taxon>Pucciniales</taxon>
        <taxon>Sphaerophragmiaceae</taxon>
        <taxon>Austropuccinia</taxon>
    </lineage>
</organism>
<keyword evidence="1" id="KW-0694">RNA-binding</keyword>
<accession>A0A9Q3EZE0</accession>
<keyword evidence="4" id="KW-1185">Reference proteome</keyword>
<evidence type="ECO:0000313" key="3">
    <source>
        <dbReference type="EMBL" id="MBW0530868.1"/>
    </source>
</evidence>
<name>A0A9Q3EZE0_9BASI</name>
<dbReference type="GO" id="GO:0005634">
    <property type="term" value="C:nucleus"/>
    <property type="evidence" value="ECO:0007669"/>
    <property type="project" value="UniProtKB-ARBA"/>
</dbReference>
<protein>
    <recommendedName>
        <fullName evidence="2">Integrase catalytic domain-containing protein</fullName>
    </recommendedName>
</protein>
<dbReference type="PANTHER" id="PTHR35046:SF26">
    <property type="entry name" value="RNA-DIRECTED DNA POLYMERASE"/>
    <property type="match status" value="1"/>
</dbReference>
<dbReference type="InterPro" id="IPR012337">
    <property type="entry name" value="RNaseH-like_sf"/>
</dbReference>
<reference evidence="3" key="1">
    <citation type="submission" date="2021-03" db="EMBL/GenBank/DDBJ databases">
        <title>Draft genome sequence of rust myrtle Austropuccinia psidii MF-1, a brazilian biotype.</title>
        <authorList>
            <person name="Quecine M.C."/>
            <person name="Pachon D.M.R."/>
            <person name="Bonatelli M.L."/>
            <person name="Correr F.H."/>
            <person name="Franceschini L.M."/>
            <person name="Leite T.F."/>
            <person name="Margarido G.R.A."/>
            <person name="Almeida C.A."/>
            <person name="Ferrarezi J.A."/>
            <person name="Labate C.A."/>
        </authorList>
    </citation>
    <scope>NUCLEOTIDE SEQUENCE</scope>
    <source>
        <strain evidence="3">MF-1</strain>
    </source>
</reference>
<dbReference type="Proteomes" id="UP000765509">
    <property type="component" value="Unassembled WGS sequence"/>
</dbReference>
<evidence type="ECO:0000313" key="4">
    <source>
        <dbReference type="Proteomes" id="UP000765509"/>
    </source>
</evidence>
<feature type="domain" description="Integrase catalytic" evidence="2">
    <location>
        <begin position="1"/>
        <end position="151"/>
    </location>
</feature>
<dbReference type="InterPro" id="IPR001584">
    <property type="entry name" value="Integrase_cat-core"/>
</dbReference>
<dbReference type="EMBL" id="AVOT02036374">
    <property type="protein sequence ID" value="MBW0530868.1"/>
    <property type="molecule type" value="Genomic_DNA"/>
</dbReference>
<proteinExistence type="predicted"/>